<name>A0A238ZD81_9BACT</name>
<feature type="repeat" description="TPR" evidence="1">
    <location>
        <begin position="182"/>
        <end position="215"/>
    </location>
</feature>
<keyword evidence="2" id="KW-0732">Signal</keyword>
<dbReference type="GO" id="GO:0097363">
    <property type="term" value="F:protein O-acetylglucosaminyltransferase activity"/>
    <property type="evidence" value="ECO:0007669"/>
    <property type="project" value="TreeGrafter"/>
</dbReference>
<dbReference type="PANTHER" id="PTHR44366:SF1">
    <property type="entry name" value="UDP-N-ACETYLGLUCOSAMINE--PEPTIDE N-ACETYLGLUCOSAMINYLTRANSFERASE 110 KDA SUBUNIT"/>
    <property type="match status" value="1"/>
</dbReference>
<keyword evidence="4" id="KW-1185">Reference proteome</keyword>
<feature type="repeat" description="TPR" evidence="1">
    <location>
        <begin position="78"/>
        <end position="111"/>
    </location>
</feature>
<evidence type="ECO:0000256" key="2">
    <source>
        <dbReference type="SAM" id="SignalP"/>
    </source>
</evidence>
<dbReference type="OrthoDB" id="9899at2"/>
<dbReference type="AlphaFoldDB" id="A0A238ZD81"/>
<dbReference type="Gene3D" id="1.25.40.10">
    <property type="entry name" value="Tetratricopeptide repeat domain"/>
    <property type="match status" value="2"/>
</dbReference>
<dbReference type="InterPro" id="IPR011990">
    <property type="entry name" value="TPR-like_helical_dom_sf"/>
</dbReference>
<dbReference type="GO" id="GO:0006493">
    <property type="term" value="P:protein O-linked glycosylation"/>
    <property type="evidence" value="ECO:0007669"/>
    <property type="project" value="InterPro"/>
</dbReference>
<dbReference type="SUPFAM" id="SSF81901">
    <property type="entry name" value="HCP-like"/>
    <property type="match status" value="1"/>
</dbReference>
<dbReference type="PANTHER" id="PTHR44366">
    <property type="entry name" value="UDP-N-ACETYLGLUCOSAMINE--PEPTIDE N-ACETYLGLUCOSAMINYLTRANSFERASE 110 KDA SUBUNIT"/>
    <property type="match status" value="1"/>
</dbReference>
<dbReference type="InterPro" id="IPR019734">
    <property type="entry name" value="TPR_rpt"/>
</dbReference>
<dbReference type="PROSITE" id="PS50005">
    <property type="entry name" value="TPR"/>
    <property type="match status" value="4"/>
</dbReference>
<dbReference type="Pfam" id="PF13432">
    <property type="entry name" value="TPR_16"/>
    <property type="match status" value="1"/>
</dbReference>
<accession>A0A238ZD81</accession>
<protein>
    <submittedName>
        <fullName evidence="3">Tfp pilus assembly protein PilF</fullName>
    </submittedName>
</protein>
<evidence type="ECO:0000256" key="1">
    <source>
        <dbReference type="PROSITE-ProRule" id="PRU00339"/>
    </source>
</evidence>
<organism evidence="3 4">
    <name type="scientific">Desulfurobacterium atlanticum</name>
    <dbReference type="NCBI Taxonomy" id="240169"/>
    <lineage>
        <taxon>Bacteria</taxon>
        <taxon>Pseudomonadati</taxon>
        <taxon>Aquificota</taxon>
        <taxon>Aquificia</taxon>
        <taxon>Desulfurobacteriales</taxon>
        <taxon>Desulfurobacteriaceae</taxon>
        <taxon>Desulfurobacterium</taxon>
    </lineage>
</organism>
<dbReference type="EMBL" id="FZOB01000008">
    <property type="protein sequence ID" value="SNR81486.1"/>
    <property type="molecule type" value="Genomic_DNA"/>
</dbReference>
<feature type="chain" id="PRO_5013031666" evidence="2">
    <location>
        <begin position="21"/>
        <end position="266"/>
    </location>
</feature>
<keyword evidence="1" id="KW-0802">TPR repeat</keyword>
<feature type="repeat" description="TPR" evidence="1">
    <location>
        <begin position="216"/>
        <end position="249"/>
    </location>
</feature>
<feature type="repeat" description="TPR" evidence="1">
    <location>
        <begin position="44"/>
        <end position="77"/>
    </location>
</feature>
<evidence type="ECO:0000313" key="3">
    <source>
        <dbReference type="EMBL" id="SNR81486.1"/>
    </source>
</evidence>
<dbReference type="Pfam" id="PF13174">
    <property type="entry name" value="TPR_6"/>
    <property type="match status" value="1"/>
</dbReference>
<dbReference type="RefSeq" id="WP_089323234.1">
    <property type="nucleotide sequence ID" value="NZ_FZOB01000008.1"/>
</dbReference>
<gene>
    <name evidence="3" type="ORF">SAMN06265340_10812</name>
</gene>
<evidence type="ECO:0000313" key="4">
    <source>
        <dbReference type="Proteomes" id="UP000198405"/>
    </source>
</evidence>
<feature type="signal peptide" evidence="2">
    <location>
        <begin position="1"/>
        <end position="20"/>
    </location>
</feature>
<dbReference type="SMART" id="SM00028">
    <property type="entry name" value="TPR"/>
    <property type="match status" value="6"/>
</dbReference>
<dbReference type="Pfam" id="PF13181">
    <property type="entry name" value="TPR_8"/>
    <property type="match status" value="2"/>
</dbReference>
<sequence length="266" mass="30974">MKKLLALSFTVLILNSCATAPQEKKQIQPPPIQETKTFTRKEKADGFYKIGVSYLQLGDIPLALNYLFKAKDLNPKDPKIYNMIGYTFYVRGDVKRAKKYINKALNLDPKFSEAYMNLATIAEEEGNLKEAKKYYLKALENPLFLNPEVAYYKLALIEEKEGNLTLAKRHLTLAIRNNLDFAPAYVELGKLLEKEEKQEEAKELYYQIIKRFPKLQEAYYRLALIYLNEKNLPLAEKFIKKCYKINPDSRWGIKAQEVMVKYGFEK</sequence>
<reference evidence="4" key="1">
    <citation type="submission" date="2017-06" db="EMBL/GenBank/DDBJ databases">
        <authorList>
            <person name="Varghese N."/>
            <person name="Submissions S."/>
        </authorList>
    </citation>
    <scope>NUCLEOTIDE SEQUENCE [LARGE SCALE GENOMIC DNA]</scope>
    <source>
        <strain evidence="4">DSM 15668</strain>
    </source>
</reference>
<dbReference type="InterPro" id="IPR037919">
    <property type="entry name" value="OGT"/>
</dbReference>
<proteinExistence type="predicted"/>
<dbReference type="Proteomes" id="UP000198405">
    <property type="component" value="Unassembled WGS sequence"/>
</dbReference>